<accession>A0A1E5V7S5</accession>
<organism evidence="3 4">
    <name type="scientific">Dichanthelium oligosanthes</name>
    <dbReference type="NCBI Taxonomy" id="888268"/>
    <lineage>
        <taxon>Eukaryota</taxon>
        <taxon>Viridiplantae</taxon>
        <taxon>Streptophyta</taxon>
        <taxon>Embryophyta</taxon>
        <taxon>Tracheophyta</taxon>
        <taxon>Spermatophyta</taxon>
        <taxon>Magnoliopsida</taxon>
        <taxon>Liliopsida</taxon>
        <taxon>Poales</taxon>
        <taxon>Poaceae</taxon>
        <taxon>PACMAD clade</taxon>
        <taxon>Panicoideae</taxon>
        <taxon>Panicodae</taxon>
        <taxon>Paniceae</taxon>
        <taxon>Dichantheliinae</taxon>
        <taxon>Dichanthelium</taxon>
    </lineage>
</organism>
<keyword evidence="4" id="KW-1185">Reference proteome</keyword>
<feature type="compositionally biased region" description="Pro residues" evidence="1">
    <location>
        <begin position="95"/>
        <end position="111"/>
    </location>
</feature>
<evidence type="ECO:0000313" key="4">
    <source>
        <dbReference type="Proteomes" id="UP000095767"/>
    </source>
</evidence>
<feature type="transmembrane region" description="Helical" evidence="2">
    <location>
        <begin position="593"/>
        <end position="615"/>
    </location>
</feature>
<keyword evidence="2" id="KW-0812">Transmembrane</keyword>
<feature type="compositionally biased region" description="Low complexity" evidence="1">
    <location>
        <begin position="126"/>
        <end position="143"/>
    </location>
</feature>
<evidence type="ECO:0000313" key="3">
    <source>
        <dbReference type="EMBL" id="OEL21171.1"/>
    </source>
</evidence>
<dbReference type="InterPro" id="IPR055312">
    <property type="entry name" value="FBL15-like"/>
</dbReference>
<dbReference type="EMBL" id="LWDX02048551">
    <property type="protein sequence ID" value="OEL21171.1"/>
    <property type="molecule type" value="Genomic_DNA"/>
</dbReference>
<evidence type="ECO:0008006" key="5">
    <source>
        <dbReference type="Google" id="ProtNLM"/>
    </source>
</evidence>
<reference evidence="3 4" key="1">
    <citation type="submission" date="2016-09" db="EMBL/GenBank/DDBJ databases">
        <title>The draft genome of Dichanthelium oligosanthes: A C3 panicoid grass species.</title>
        <authorList>
            <person name="Studer A.J."/>
            <person name="Schnable J.C."/>
            <person name="Brutnell T.P."/>
        </authorList>
    </citation>
    <scope>NUCLEOTIDE SEQUENCE [LARGE SCALE GENOMIC DNA]</scope>
    <source>
        <strain evidence="4">cv. Kellogg 1175</strain>
        <tissue evidence="3">Leaf</tissue>
    </source>
</reference>
<sequence length="623" mass="68630">MEMELRSGRRLCSGQGAAPPALSATTAARRTGSEASPTPSFSWCLPQSRIYGRSCAHKRPFFSVALALAGAPRPGLQRCRPRHARPSARQGQPAQPQPARDPGPQAGPRPPRLGNLLSTPRRRGASSRSSSSSTWAAETTVASPSSCPASRGPPPWTSRSGTGPSPCRRLKSLTLTFCCVNPSTFLHRCPCLRKLPVDCYWNLDAVAIRSESLEEVAIKDVPLGFARGMPRRVDVDAPLLNTFSLICCGNRNLIMKVLKSSVEDLSFKYCSVSTCSIGYAPWILKSLSMATESGMKYGQVNLVRVLSLVIIAYNDRYHARAERSIAEEIACLPANNFTVLKLELPRLEVFGIGLGRLVSHLLQNLNGVQRLQLVISQNMCRSRHPRPSARQASHPNVSRLEIHVPRPERGLPASQISSLLRAAEVHKPEELVFDVGGGEDDGDVPFELPCFTRATSMDLGTGSSPCRRLELQLKDVPLPNANYHTPRRVSIVAPMLKKFKLQSYGHAEMIASFSEPAPMVETLSFRYCTVSSRCIGFAGDSRSRLLSLTTAMEWRTRYGQLNPVRVRVLSLVILVNNVRLLNPDLLHNFSAFFVIYIFVNNGNKMLFLCRILILVMPGALRKK</sequence>
<evidence type="ECO:0000256" key="2">
    <source>
        <dbReference type="SAM" id="Phobius"/>
    </source>
</evidence>
<name>A0A1E5V7S5_9POAL</name>
<evidence type="ECO:0000256" key="1">
    <source>
        <dbReference type="SAM" id="MobiDB-lite"/>
    </source>
</evidence>
<protein>
    <recommendedName>
        <fullName evidence="5">FBD domain-containing protein</fullName>
    </recommendedName>
</protein>
<proteinExistence type="predicted"/>
<comment type="caution">
    <text evidence="3">The sequence shown here is derived from an EMBL/GenBank/DDBJ whole genome shotgun (WGS) entry which is preliminary data.</text>
</comment>
<gene>
    <name evidence="3" type="ORF">BAE44_0017808</name>
</gene>
<feature type="compositionally biased region" description="Low complexity" evidence="1">
    <location>
        <begin position="16"/>
        <end position="36"/>
    </location>
</feature>
<dbReference type="PANTHER" id="PTHR34709:SF75">
    <property type="entry name" value="FBD DOMAIN-CONTAINING PROTEIN"/>
    <property type="match status" value="1"/>
</dbReference>
<feature type="region of interest" description="Disordered" evidence="1">
    <location>
        <begin position="1"/>
        <end position="40"/>
    </location>
</feature>
<keyword evidence="2" id="KW-1133">Transmembrane helix</keyword>
<feature type="region of interest" description="Disordered" evidence="1">
    <location>
        <begin position="72"/>
        <end position="165"/>
    </location>
</feature>
<dbReference type="PANTHER" id="PTHR34709">
    <property type="entry name" value="OS10G0396666 PROTEIN"/>
    <property type="match status" value="1"/>
</dbReference>
<dbReference type="Proteomes" id="UP000095767">
    <property type="component" value="Unassembled WGS sequence"/>
</dbReference>
<keyword evidence="2" id="KW-0472">Membrane</keyword>
<dbReference type="AlphaFoldDB" id="A0A1E5V7S5"/>